<reference evidence="4 5" key="1">
    <citation type="submission" date="2013-09" db="EMBL/GenBank/DDBJ databases">
        <title>Whole genome sequencing of Halarchaeum acidiphilum strain MH1-52-1.</title>
        <authorList>
            <person name="Shimane Y."/>
            <person name="Minegishi H."/>
            <person name="Nishi S."/>
            <person name="Echigo A."/>
            <person name="Shuto A."/>
            <person name="Konishi M."/>
            <person name="Ito T."/>
            <person name="Ohkuma M."/>
            <person name="Ohta Y."/>
            <person name="Nagano Y."/>
            <person name="Tsubouchi T."/>
            <person name="Mori K."/>
            <person name="Usui K."/>
            <person name="Kamekura M."/>
            <person name="Usami R."/>
            <person name="Takaki Y."/>
            <person name="Hatada Y."/>
        </authorList>
    </citation>
    <scope>NUCLEOTIDE SEQUENCE [LARGE SCALE GENOMIC DNA]</scope>
    <source>
        <strain evidence="4 5">JCM 16109</strain>
    </source>
</reference>
<organism evidence="4 5">
    <name type="scientific">Halarchaeum acidiphilum MH1-52-1</name>
    <dbReference type="NCBI Taxonomy" id="1261545"/>
    <lineage>
        <taxon>Archaea</taxon>
        <taxon>Methanobacteriati</taxon>
        <taxon>Methanobacteriota</taxon>
        <taxon>Stenosarchaea group</taxon>
        <taxon>Halobacteria</taxon>
        <taxon>Halobacteriales</taxon>
        <taxon>Halobacteriaceae</taxon>
    </lineage>
</organism>
<dbReference type="EMBL" id="BATA01000084">
    <property type="protein sequence ID" value="GAD53639.1"/>
    <property type="molecule type" value="Genomic_DNA"/>
</dbReference>
<name>U3A7H6_9EURY</name>
<dbReference type="InterPro" id="IPR008978">
    <property type="entry name" value="HSP20-like_chaperone"/>
</dbReference>
<evidence type="ECO:0000259" key="3">
    <source>
        <dbReference type="PROSITE" id="PS01031"/>
    </source>
</evidence>
<protein>
    <submittedName>
        <fullName evidence="4">Hsp20 type chaperone</fullName>
    </submittedName>
</protein>
<dbReference type="PROSITE" id="PS01031">
    <property type="entry name" value="SHSP"/>
    <property type="match status" value="1"/>
</dbReference>
<evidence type="ECO:0000313" key="5">
    <source>
        <dbReference type="Proteomes" id="UP000016986"/>
    </source>
</evidence>
<dbReference type="SUPFAM" id="SSF49764">
    <property type="entry name" value="HSP20-like chaperones"/>
    <property type="match status" value="1"/>
</dbReference>
<comment type="similarity">
    <text evidence="1 2">Belongs to the small heat shock protein (HSP20) family.</text>
</comment>
<keyword evidence="5" id="KW-1185">Reference proteome</keyword>
<dbReference type="RefSeq" id="WP_021780695.1">
    <property type="nucleotide sequence ID" value="NZ_BATA01000084.1"/>
</dbReference>
<dbReference type="AlphaFoldDB" id="U3A7H6"/>
<comment type="caution">
    <text evidence="4">The sequence shown here is derived from an EMBL/GenBank/DDBJ whole genome shotgun (WGS) entry which is preliminary data.</text>
</comment>
<dbReference type="Proteomes" id="UP000016986">
    <property type="component" value="Unassembled WGS sequence"/>
</dbReference>
<dbReference type="Gene3D" id="2.60.40.790">
    <property type="match status" value="1"/>
</dbReference>
<sequence>MSDLVTYGEAASRAVLKRVGRAASRLQERTPLPVDVLESEEEYLVVFDAPGVEARDVTVTAEDGGVSVRLDRFRDYRDGFETLLAGRALSLDGHADLPADAAPGADGTRADLREDGTLHVYVPRGERVAVE</sequence>
<gene>
    <name evidence="4" type="ORF">MBEHAL_2399</name>
</gene>
<dbReference type="Pfam" id="PF00011">
    <property type="entry name" value="HSP20"/>
    <property type="match status" value="1"/>
</dbReference>
<accession>U3A7H6</accession>
<evidence type="ECO:0000256" key="1">
    <source>
        <dbReference type="PROSITE-ProRule" id="PRU00285"/>
    </source>
</evidence>
<evidence type="ECO:0000313" key="4">
    <source>
        <dbReference type="EMBL" id="GAD53639.1"/>
    </source>
</evidence>
<evidence type="ECO:0000256" key="2">
    <source>
        <dbReference type="RuleBase" id="RU003616"/>
    </source>
</evidence>
<dbReference type="eggNOG" id="arCOG01836">
    <property type="taxonomic scope" value="Archaea"/>
</dbReference>
<feature type="domain" description="SHSP" evidence="3">
    <location>
        <begin position="23"/>
        <end position="131"/>
    </location>
</feature>
<proteinExistence type="inferred from homology"/>
<dbReference type="CDD" id="cd00298">
    <property type="entry name" value="ACD_sHsps_p23-like"/>
    <property type="match status" value="1"/>
</dbReference>
<dbReference type="InterPro" id="IPR002068">
    <property type="entry name" value="A-crystallin/Hsp20_dom"/>
</dbReference>